<dbReference type="PROSITE" id="PS51257">
    <property type="entry name" value="PROKAR_LIPOPROTEIN"/>
    <property type="match status" value="1"/>
</dbReference>
<organism evidence="3 4">
    <name type="scientific">Pontibacter qinzhouensis</name>
    <dbReference type="NCBI Taxonomy" id="2603253"/>
    <lineage>
        <taxon>Bacteria</taxon>
        <taxon>Pseudomonadati</taxon>
        <taxon>Bacteroidota</taxon>
        <taxon>Cytophagia</taxon>
        <taxon>Cytophagales</taxon>
        <taxon>Hymenobacteraceae</taxon>
        <taxon>Pontibacter</taxon>
    </lineage>
</organism>
<gene>
    <name evidence="3" type="ORF">FVR03_19250</name>
</gene>
<feature type="domain" description="DUF5683" evidence="2">
    <location>
        <begin position="56"/>
        <end position="210"/>
    </location>
</feature>
<accession>A0A5C8J7T7</accession>
<dbReference type="Pfam" id="PF18935">
    <property type="entry name" value="DUF5683"/>
    <property type="match status" value="1"/>
</dbReference>
<evidence type="ECO:0000259" key="2">
    <source>
        <dbReference type="Pfam" id="PF18935"/>
    </source>
</evidence>
<dbReference type="AlphaFoldDB" id="A0A5C8J7T7"/>
<comment type="caution">
    <text evidence="3">The sequence shown here is derived from an EMBL/GenBank/DDBJ whole genome shotgun (WGS) entry which is preliminary data.</text>
</comment>
<dbReference type="RefSeq" id="WP_147923400.1">
    <property type="nucleotide sequence ID" value="NZ_VRTY01000094.1"/>
</dbReference>
<proteinExistence type="predicted"/>
<evidence type="ECO:0000256" key="1">
    <source>
        <dbReference type="SAM" id="SignalP"/>
    </source>
</evidence>
<protein>
    <recommendedName>
        <fullName evidence="2">DUF5683 domain-containing protein</fullName>
    </recommendedName>
</protein>
<dbReference type="InterPro" id="IPR043738">
    <property type="entry name" value="DUF5683"/>
</dbReference>
<name>A0A5C8J7T7_9BACT</name>
<feature type="chain" id="PRO_5022870055" description="DUF5683 domain-containing protein" evidence="1">
    <location>
        <begin position="23"/>
        <end position="213"/>
    </location>
</feature>
<dbReference type="Proteomes" id="UP000321926">
    <property type="component" value="Unassembled WGS sequence"/>
</dbReference>
<feature type="signal peptide" evidence="1">
    <location>
        <begin position="1"/>
        <end position="22"/>
    </location>
</feature>
<keyword evidence="4" id="KW-1185">Reference proteome</keyword>
<evidence type="ECO:0000313" key="3">
    <source>
        <dbReference type="EMBL" id="TXK33263.1"/>
    </source>
</evidence>
<dbReference type="OrthoDB" id="9813910at2"/>
<sequence>MRLICCFAALLLTTLACNPAQAQVITEGQDSVLVNVPVTVAATDTTEKGFFLDRWDRPAKAAFYSAILPGLGQAYNKSYWKIPILYAGLGTIGYFLIDHNRNYQEFRTALIDRSNTDRTDKYIDHPIFGQNNPNGRANLKRARDQYRRWRDMNVLLAIGVWGLNVAEAHVHAHLKDFDISDDLSLRVQPGLINSPIPTKNALTPGLTLTLYSR</sequence>
<reference evidence="3 4" key="1">
    <citation type="submission" date="2019-08" db="EMBL/GenBank/DDBJ databases">
        <authorList>
            <person name="Shi S."/>
        </authorList>
    </citation>
    <scope>NUCLEOTIDE SEQUENCE [LARGE SCALE GENOMIC DNA]</scope>
    <source>
        <strain evidence="3 4">GY10130</strain>
    </source>
</reference>
<keyword evidence="1" id="KW-0732">Signal</keyword>
<evidence type="ECO:0000313" key="4">
    <source>
        <dbReference type="Proteomes" id="UP000321926"/>
    </source>
</evidence>
<dbReference type="EMBL" id="VRTY01000094">
    <property type="protein sequence ID" value="TXK33263.1"/>
    <property type="molecule type" value="Genomic_DNA"/>
</dbReference>